<keyword evidence="2" id="KW-0472">Membrane</keyword>
<dbReference type="PANTHER" id="PTHR35895:SF3">
    <property type="entry name" value="PRE-RRNA PROCESSING PROTEIN"/>
    <property type="match status" value="1"/>
</dbReference>
<dbReference type="Pfam" id="PF26150">
    <property type="entry name" value="LEA-2_4"/>
    <property type="match status" value="1"/>
</dbReference>
<keyword evidence="7" id="KW-1185">Reference proteome</keyword>
<sequence>MSDNQSSPLLGSSQRPTSAHSHHSNEPHENQPLLSRTDGTPRYDGEVDANERITSPAATSLRSLQSHGPGSIKSTKGGRRWPTIIAVGTLGLVVVAILIGAFCAPAIVEEYAKESLVIEPTNLSIHSFTTTGVKARVQANFKLDASRVKSGTIRKLGRLGTWVAKEVESKEALVEVYLPEYGNVLIGTAVVPGIVVNIRDGRTTQIDFLTDLAPGDMDGVLRIANDWLEGRLDQIRILGKTNVALKSGLIPLGSQKISESLVFEGNDIPTIPAYNITRLNFREIPVSTAGQRGMAADVSISLINSYPIKLSIPPLGFDILVPNCGPDDNYIRLADATTATINVEPHSEVNIDVGGVVRDLPKNLLKTCPHSHSSPLDLLLEEYIHGNDTTIFVRGSDAPGADTPDWIAKLISSVTVPVPFPGHTFDNVIRNFSLTDTHFSLPDPWAEPDTDESKPQISANIMVLAGIPQEMNFGINVTRVRANADVFYEGDKLGELNLKKWQKAQSKRVNSTGDDAAIEIESHIKNAPLTVTDDDVFTDVLQALLFGGDGKAVMLKIEALVDIEVSTVLGEFVIKDMPAEGIVPVKPISTGEDFSKLKPKVGDLAILDTGKTSLDLEANVNFTNPTEYTAHVPFINIHILHNGSIIGEATARDVDVAAGDNANIIVQATWDPTRFGGEKGRNISRELISQYISGFNTTLTFRTHEGSIPGQPGLGLALSKFEIEIPTPRLSTPNTGHGHDSPDEDGDNNRPHFIDDATFHLFTSTATFTLLSPLQHSSIYIESIDATAFYNHTEPVGRIEYDLPFKVPPGASTTPKLPVDWSLDSVGYDAVRKALGGKLKLDAKGIVGVRLGRWSETIWYIGGGIGASVRL</sequence>
<dbReference type="OrthoDB" id="5596576at2759"/>
<feature type="domain" description="Tag1-like fourth Ig-like" evidence="4">
    <location>
        <begin position="598"/>
        <end position="715"/>
    </location>
</feature>
<name>A0A3D8SYT1_9HELO</name>
<protein>
    <recommendedName>
        <fullName evidence="8">Pre-rRNA processing protein</fullName>
    </recommendedName>
</protein>
<dbReference type="Proteomes" id="UP000256328">
    <property type="component" value="Unassembled WGS sequence"/>
</dbReference>
<dbReference type="PANTHER" id="PTHR35895">
    <property type="entry name" value="CHROMOSOME 16, WHOLE GENOME SHOTGUN SEQUENCE"/>
    <property type="match status" value="1"/>
</dbReference>
<feature type="region of interest" description="Disordered" evidence="1">
    <location>
        <begin position="727"/>
        <end position="749"/>
    </location>
</feature>
<feature type="transmembrane region" description="Helical" evidence="2">
    <location>
        <begin position="83"/>
        <end position="108"/>
    </location>
</feature>
<accession>A0A3D8SYT1</accession>
<feature type="region of interest" description="Disordered" evidence="1">
    <location>
        <begin position="1"/>
        <end position="77"/>
    </location>
</feature>
<dbReference type="Pfam" id="PF26174">
    <property type="entry name" value="LEA-2_1"/>
    <property type="match status" value="1"/>
</dbReference>
<feature type="compositionally biased region" description="Basic and acidic residues" evidence="1">
    <location>
        <begin position="39"/>
        <end position="51"/>
    </location>
</feature>
<comment type="caution">
    <text evidence="6">The sequence shown here is derived from an EMBL/GenBank/DDBJ whole genome shotgun (WGS) entry which is preliminary data.</text>
</comment>
<evidence type="ECO:0000259" key="3">
    <source>
        <dbReference type="Pfam" id="PF22786"/>
    </source>
</evidence>
<dbReference type="EMBL" id="PDLN01000003">
    <property type="protein sequence ID" value="RDW91483.1"/>
    <property type="molecule type" value="Genomic_DNA"/>
</dbReference>
<gene>
    <name evidence="6" type="ORF">BP5796_02648</name>
</gene>
<feature type="domain" description="Tag1-like fifth Ig-like" evidence="5">
    <location>
        <begin position="747"/>
        <end position="859"/>
    </location>
</feature>
<dbReference type="InterPro" id="IPR059066">
    <property type="entry name" value="Ig_Tag1-like_5th"/>
</dbReference>
<organism evidence="6 7">
    <name type="scientific">Coleophoma crateriformis</name>
    <dbReference type="NCBI Taxonomy" id="565419"/>
    <lineage>
        <taxon>Eukaryota</taxon>
        <taxon>Fungi</taxon>
        <taxon>Dikarya</taxon>
        <taxon>Ascomycota</taxon>
        <taxon>Pezizomycotina</taxon>
        <taxon>Leotiomycetes</taxon>
        <taxon>Helotiales</taxon>
        <taxon>Dermateaceae</taxon>
        <taxon>Coleophoma</taxon>
    </lineage>
</organism>
<dbReference type="InterPro" id="IPR046368">
    <property type="entry name" value="Tag1"/>
</dbReference>
<dbReference type="AlphaFoldDB" id="A0A3D8SYT1"/>
<dbReference type="Pfam" id="PF22786">
    <property type="entry name" value="Tag1_C"/>
    <property type="match status" value="1"/>
</dbReference>
<feature type="compositionally biased region" description="Polar residues" evidence="1">
    <location>
        <begin position="52"/>
        <end position="74"/>
    </location>
</feature>
<evidence type="ECO:0000259" key="5">
    <source>
        <dbReference type="Pfam" id="PF26153"/>
    </source>
</evidence>
<dbReference type="Pfam" id="PF26153">
    <property type="entry name" value="LEA-2L_5"/>
    <property type="match status" value="1"/>
</dbReference>
<keyword evidence="2" id="KW-0812">Transmembrane</keyword>
<evidence type="ECO:0000256" key="1">
    <source>
        <dbReference type="SAM" id="MobiDB-lite"/>
    </source>
</evidence>
<feature type="compositionally biased region" description="Basic and acidic residues" evidence="1">
    <location>
        <begin position="737"/>
        <end position="749"/>
    </location>
</feature>
<keyword evidence="2" id="KW-1133">Transmembrane helix</keyword>
<evidence type="ECO:0000256" key="2">
    <source>
        <dbReference type="SAM" id="Phobius"/>
    </source>
</evidence>
<evidence type="ECO:0000259" key="4">
    <source>
        <dbReference type="Pfam" id="PF26150"/>
    </source>
</evidence>
<dbReference type="GO" id="GO:0000329">
    <property type="term" value="C:fungal-type vacuole membrane"/>
    <property type="evidence" value="ECO:0007669"/>
    <property type="project" value="InterPro"/>
</dbReference>
<dbReference type="InterPro" id="IPR059065">
    <property type="entry name" value="Ig_Tag1-like_4th"/>
</dbReference>
<feature type="domain" description="Tag1 C-terminal" evidence="3">
    <location>
        <begin position="471"/>
        <end position="586"/>
    </location>
</feature>
<evidence type="ECO:0008006" key="8">
    <source>
        <dbReference type="Google" id="ProtNLM"/>
    </source>
</evidence>
<dbReference type="InterPro" id="IPR055011">
    <property type="entry name" value="Tag1_C"/>
</dbReference>
<feature type="compositionally biased region" description="Polar residues" evidence="1">
    <location>
        <begin position="1"/>
        <end position="19"/>
    </location>
</feature>
<proteinExistence type="predicted"/>
<reference evidence="6 7" key="1">
    <citation type="journal article" date="2018" name="IMA Fungus">
        <title>IMA Genome-F 9: Draft genome sequence of Annulohypoxylon stygium, Aspergillus mulundensis, Berkeleyomyces basicola (syn. Thielaviopsis basicola), Ceratocystis smalleyi, two Cercospora beticola strains, Coleophoma cylindrospora, Fusarium fracticaudum, Phialophora cf. hyalina, and Morchella septimelata.</title>
        <authorList>
            <person name="Wingfield B.D."/>
            <person name="Bills G.F."/>
            <person name="Dong Y."/>
            <person name="Huang W."/>
            <person name="Nel W.J."/>
            <person name="Swalarsk-Parry B.S."/>
            <person name="Vaghefi N."/>
            <person name="Wilken P.M."/>
            <person name="An Z."/>
            <person name="de Beer Z.W."/>
            <person name="De Vos L."/>
            <person name="Chen L."/>
            <person name="Duong T.A."/>
            <person name="Gao Y."/>
            <person name="Hammerbacher A."/>
            <person name="Kikkert J.R."/>
            <person name="Li Y."/>
            <person name="Li H."/>
            <person name="Li K."/>
            <person name="Li Q."/>
            <person name="Liu X."/>
            <person name="Ma X."/>
            <person name="Naidoo K."/>
            <person name="Pethybridge S.J."/>
            <person name="Sun J."/>
            <person name="Steenkamp E.T."/>
            <person name="van der Nest M.A."/>
            <person name="van Wyk S."/>
            <person name="Wingfield M.J."/>
            <person name="Xiong C."/>
            <person name="Yue Q."/>
            <person name="Zhang X."/>
        </authorList>
    </citation>
    <scope>NUCLEOTIDE SEQUENCE [LARGE SCALE GENOMIC DNA]</scope>
    <source>
        <strain evidence="6 7">BP5796</strain>
    </source>
</reference>
<evidence type="ECO:0000313" key="6">
    <source>
        <dbReference type="EMBL" id="RDW91483.1"/>
    </source>
</evidence>
<evidence type="ECO:0000313" key="7">
    <source>
        <dbReference type="Proteomes" id="UP000256328"/>
    </source>
</evidence>